<dbReference type="InterPro" id="IPR057989">
    <property type="entry name" value="TPR_RPAP1/MINIYO-like"/>
</dbReference>
<gene>
    <name evidence="9" type="primary">RPAP1</name>
    <name evidence="9" type="ORF">BG011_001412</name>
</gene>
<keyword evidence="10" id="KW-1185">Reference proteome</keyword>
<evidence type="ECO:0000256" key="4">
    <source>
        <dbReference type="ARBA" id="ARBA00023242"/>
    </source>
</evidence>
<comment type="caution">
    <text evidence="9">The sequence shown here is derived from an EMBL/GenBank/DDBJ whole genome shotgun (WGS) entry which is preliminary data.</text>
</comment>
<feature type="compositionally biased region" description="Polar residues" evidence="5">
    <location>
        <begin position="59"/>
        <end position="68"/>
    </location>
</feature>
<feature type="domain" description="RPAP1 N-terminal" evidence="7">
    <location>
        <begin position="325"/>
        <end position="366"/>
    </location>
</feature>
<dbReference type="PANTHER" id="PTHR21483">
    <property type="entry name" value="RNA POLYMERASE II-ASSOCIATED PROTEIN 1"/>
    <property type="match status" value="1"/>
</dbReference>
<dbReference type="Pfam" id="PF08621">
    <property type="entry name" value="RPAP1_N"/>
    <property type="match status" value="1"/>
</dbReference>
<feature type="compositionally biased region" description="Low complexity" evidence="5">
    <location>
        <begin position="1578"/>
        <end position="1590"/>
    </location>
</feature>
<evidence type="ECO:0000259" key="7">
    <source>
        <dbReference type="Pfam" id="PF08621"/>
    </source>
</evidence>
<feature type="compositionally biased region" description="Polar residues" evidence="5">
    <location>
        <begin position="1489"/>
        <end position="1498"/>
    </location>
</feature>
<feature type="compositionally biased region" description="Polar residues" evidence="5">
    <location>
        <begin position="150"/>
        <end position="159"/>
    </location>
</feature>
<sequence>MDTNPVEEERRRMEHDRVIRQRRQVPETEDELLAMQEEFYKGGDRPAASVVRVKKPTVISGSSASKAINPTVEDEDDDDMPPPLEKDMVTLGGDDDDNSLPLHPPSIEPSSSELRGGSRFLQDRVNKGPRTHFQTVGQRFEINLDDDDNNNGTAETSGAGSEKVDDDEIETEDQTRRRLANAGASMGQILNEVLEKPVGEAVAPMVATTALGSFTPTARPAKGGFKGKSLFAKRLAEAQGHGVSDAGSSSTNANANVNSTRKANEGIPASASYALLSSRADTSQQVQQDVIGTRNPDTSLPPKPTIALHSVLKKTPDSPHGTLMEQINKENKNKLANMTEVEIEQERAELLQNLDPELVKKLMNKRSTIQRRVSFSEGVKVEDKVLQMAEVKIAHDHLTFQIKRHEEEEGDHPLALKKKYYADVPTEPEKLEWMGVEGLEQIAGNTRSTPGKSVAPGPQPYIVQEADPPAARYRFDFSGKIMNDQDTPVHLGLHHHGLDPTKAGYTLSELLHLIRSTVPSQRILPLNIVAKVLHNCRNSNFASFEVRSGILRWLIDTLRAPVYLRAALDDKTDSGLVAAVNAIYAWTMPQAEMCQPDDIWDSLDLLDRGYERINLGFKYQTITRFANMELKPDTLQASQEQGTESEETIAAHAILASKEPMEGLLAMNILPRIRYILDVCQLPAFANVQLLDILLTLVRTQANGAKKVFECEGMISTLIRRFGVISWPTEKSDLELSCTVKAISVLDVVIRSSKKLASAVIEEGHLEPLLRFLVVTPEAIAENRYSFAIQTQVLKVFRSLAAYGLYCNVLGDSLQSFLLQDVAQTIAESSKDNIDEEVKAFMSRKLTSFFQLATAWTHAAADVHRTVPEHSLCWAQAAAFLDLALDGISHWKKDDQFKTFDREQTMLVASTVRYISTWARYLSTNPPDSEQILERVWNAVPFQTWTKSLGFKTVHQRLSLILSEIPELTETPLPHVGITMNNPSALSGIASTLFEVSLCTEYLSSHLTAMYYLARLTNAPAFILQETIQTHISESVFGLVEKVTKYELAIQDQIPSTLPPWMAFISRHGVYFVAHWLTAMDVLVYQQDPENSSHVKLTFFPLFQVTALSLLQIVLPGDECLSRDVLVKILFNPRVLSKLLNHNTKQITVVRRILEPLYFQYFIKSEQDLAQSQSLWNHDGRGIKSLVIDYGRITGQPLFNWLFYPIELLFRSKLTYVEESGTLIAATSVVHCVLDFAYSLLRTLDGMSFELIYMAALKVLVLEGEREPALRSDKDEYVDDGEETGGRSRGALDEEEDDEEEEDEGFMDEDVETTINRLMDHFSTRGNRSLVRDDSQGPAPLSEKMLSLLTAPLPFHQFMKDFMENAFVTGSLLQFQRTAARFLFPAMAISAELQLLVWQESFNFLGSVTTSWDELDPGTLKALLIINQNHDGLVTPEVLRHYLKAVVSGRVIKQRNPALYWIAVHHLARVALGPIKMPSGPPSRVMRRVTSSETAPQQEDQEQLSAEEAAVLEERRAIVKAIVTGTKNEELVRDWIQYDGRNHEKSLPSITVLSNTLAALSASSSTGSTAMPTPLAPSSSKSVPTSSRGSGLATPTSTKTPSRPLSLRSTSASFPTMGSFDYLNSDNILTPPECFGERRQVLVQARKDWIQSVVGDAGMERVEQAILAGAPTPVGHQAGHGMRR</sequence>
<dbReference type="EMBL" id="JAAAJA010000137">
    <property type="protein sequence ID" value="KAG0261054.1"/>
    <property type="molecule type" value="Genomic_DNA"/>
</dbReference>
<dbReference type="Proteomes" id="UP000726737">
    <property type="component" value="Unassembled WGS sequence"/>
</dbReference>
<protein>
    <submittedName>
        <fullName evidence="9">RNA polymerase II associated protein 1</fullName>
    </submittedName>
</protein>
<evidence type="ECO:0000259" key="8">
    <source>
        <dbReference type="Pfam" id="PF25766"/>
    </source>
</evidence>
<dbReference type="InterPro" id="IPR039913">
    <property type="entry name" value="RPAP1/Rba50"/>
</dbReference>
<feature type="region of interest" description="Disordered" evidence="5">
    <location>
        <begin position="1479"/>
        <end position="1506"/>
    </location>
</feature>
<feature type="domain" description="RPAP1 C-terminal" evidence="6">
    <location>
        <begin position="473"/>
        <end position="536"/>
    </location>
</feature>
<organism evidence="9 10">
    <name type="scientific">Mortierella polycephala</name>
    <dbReference type="NCBI Taxonomy" id="41804"/>
    <lineage>
        <taxon>Eukaryota</taxon>
        <taxon>Fungi</taxon>
        <taxon>Fungi incertae sedis</taxon>
        <taxon>Mucoromycota</taxon>
        <taxon>Mortierellomycotina</taxon>
        <taxon>Mortierellomycetes</taxon>
        <taxon>Mortierellales</taxon>
        <taxon>Mortierellaceae</taxon>
        <taxon>Mortierella</taxon>
    </lineage>
</organism>
<dbReference type="GO" id="GO:0006366">
    <property type="term" value="P:transcription by RNA polymerase II"/>
    <property type="evidence" value="ECO:0007669"/>
    <property type="project" value="InterPro"/>
</dbReference>
<accession>A0A9P6Q8U9</accession>
<feature type="compositionally biased region" description="Acidic residues" evidence="5">
    <location>
        <begin position="1293"/>
        <end position="1310"/>
    </location>
</feature>
<comment type="similarity">
    <text evidence="2">Belongs to the RPAP1 family.</text>
</comment>
<evidence type="ECO:0000256" key="2">
    <source>
        <dbReference type="ARBA" id="ARBA00009953"/>
    </source>
</evidence>
<dbReference type="InterPro" id="IPR013930">
    <property type="entry name" value="RPAP1_N"/>
</dbReference>
<feature type="domain" description="RPAP1/MINIYO-like TPR repeats" evidence="8">
    <location>
        <begin position="1387"/>
        <end position="1469"/>
    </location>
</feature>
<dbReference type="InterPro" id="IPR013929">
    <property type="entry name" value="RPAP1_C"/>
</dbReference>
<evidence type="ECO:0000256" key="1">
    <source>
        <dbReference type="ARBA" id="ARBA00004123"/>
    </source>
</evidence>
<comment type="subcellular location">
    <subcellularLocation>
        <location evidence="1">Nucleus</location>
    </subcellularLocation>
</comment>
<feature type="region of interest" description="Disordered" evidence="5">
    <location>
        <begin position="1271"/>
        <end position="1310"/>
    </location>
</feature>
<evidence type="ECO:0000313" key="9">
    <source>
        <dbReference type="EMBL" id="KAG0261054.1"/>
    </source>
</evidence>
<name>A0A9P6Q8U9_9FUNG</name>
<evidence type="ECO:0000256" key="3">
    <source>
        <dbReference type="ARBA" id="ARBA00023163"/>
    </source>
</evidence>
<evidence type="ECO:0000259" key="6">
    <source>
        <dbReference type="Pfam" id="PF08620"/>
    </source>
</evidence>
<dbReference type="OrthoDB" id="348201at2759"/>
<feature type="region of interest" description="Disordered" evidence="5">
    <location>
        <begin position="1564"/>
        <end position="1610"/>
    </location>
</feature>
<evidence type="ECO:0000313" key="10">
    <source>
        <dbReference type="Proteomes" id="UP000726737"/>
    </source>
</evidence>
<reference evidence="9" key="1">
    <citation type="journal article" date="2020" name="Fungal Divers.">
        <title>Resolving the Mortierellaceae phylogeny through synthesis of multi-gene phylogenetics and phylogenomics.</title>
        <authorList>
            <person name="Vandepol N."/>
            <person name="Liber J."/>
            <person name="Desiro A."/>
            <person name="Na H."/>
            <person name="Kennedy M."/>
            <person name="Barry K."/>
            <person name="Grigoriev I.V."/>
            <person name="Miller A.N."/>
            <person name="O'Donnell K."/>
            <person name="Stajich J.E."/>
            <person name="Bonito G."/>
        </authorList>
    </citation>
    <scope>NUCLEOTIDE SEQUENCE</scope>
    <source>
        <strain evidence="9">KOD948</strain>
    </source>
</reference>
<dbReference type="Pfam" id="PF08620">
    <property type="entry name" value="RPAP1_C"/>
    <property type="match status" value="1"/>
</dbReference>
<feature type="region of interest" description="Disordered" evidence="5">
    <location>
        <begin position="58"/>
        <end position="174"/>
    </location>
</feature>
<keyword evidence="4" id="KW-0539">Nucleus</keyword>
<keyword evidence="3" id="KW-0804">Transcription</keyword>
<dbReference type="PANTHER" id="PTHR21483:SF18">
    <property type="entry name" value="RNA POLYMERASE II-ASSOCIATED PROTEIN 1"/>
    <property type="match status" value="1"/>
</dbReference>
<dbReference type="Pfam" id="PF25766">
    <property type="entry name" value="TPR_RPAP1"/>
    <property type="match status" value="1"/>
</dbReference>
<proteinExistence type="inferred from homology"/>
<evidence type="ECO:0000256" key="5">
    <source>
        <dbReference type="SAM" id="MobiDB-lite"/>
    </source>
</evidence>
<feature type="compositionally biased region" description="Polar residues" evidence="5">
    <location>
        <begin position="1593"/>
        <end position="1610"/>
    </location>
</feature>